<sequence>MDYHEEIIVPSTRKPTERCVYVRLLLSISPVVSTLAWQFNNPAPKKKLLEKFRKKEEEAMKKRNRIREMRNKFATNKARIYFKQSCNYSPNNATINVVSKPAEKVRPWLGIWIV</sequence>
<keyword evidence="2" id="KW-0812">Transmembrane</keyword>
<dbReference type="AlphaFoldDB" id="A0A9W4WZZ4"/>
<comment type="caution">
    <text evidence="3">The sequence shown here is derived from an EMBL/GenBank/DDBJ whole genome shotgun (WGS) entry which is preliminary data.</text>
</comment>
<gene>
    <name evidence="3" type="ORF">FWILDA_LOCUS15290</name>
</gene>
<keyword evidence="2" id="KW-1133">Transmembrane helix</keyword>
<reference evidence="3" key="1">
    <citation type="submission" date="2022-08" db="EMBL/GenBank/DDBJ databases">
        <authorList>
            <person name="Kallberg Y."/>
            <person name="Tangrot J."/>
            <person name="Rosling A."/>
        </authorList>
    </citation>
    <scope>NUCLEOTIDE SEQUENCE</scope>
    <source>
        <strain evidence="3">Wild A</strain>
    </source>
</reference>
<evidence type="ECO:0000256" key="2">
    <source>
        <dbReference type="SAM" id="Phobius"/>
    </source>
</evidence>
<accession>A0A9W4WZZ4</accession>
<evidence type="ECO:0000313" key="4">
    <source>
        <dbReference type="Proteomes" id="UP001153678"/>
    </source>
</evidence>
<name>A0A9W4WZZ4_9GLOM</name>
<keyword evidence="2" id="KW-0472">Membrane</keyword>
<dbReference type="Proteomes" id="UP001153678">
    <property type="component" value="Unassembled WGS sequence"/>
</dbReference>
<feature type="coiled-coil region" evidence="1">
    <location>
        <begin position="45"/>
        <end position="72"/>
    </location>
</feature>
<evidence type="ECO:0000313" key="3">
    <source>
        <dbReference type="EMBL" id="CAI2191872.1"/>
    </source>
</evidence>
<protein>
    <submittedName>
        <fullName evidence="3">15481_t:CDS:1</fullName>
    </submittedName>
</protein>
<dbReference type="EMBL" id="CAMKVN010007798">
    <property type="protein sequence ID" value="CAI2191872.1"/>
    <property type="molecule type" value="Genomic_DNA"/>
</dbReference>
<proteinExistence type="predicted"/>
<keyword evidence="4" id="KW-1185">Reference proteome</keyword>
<organism evidence="3 4">
    <name type="scientific">Funneliformis geosporum</name>
    <dbReference type="NCBI Taxonomy" id="1117311"/>
    <lineage>
        <taxon>Eukaryota</taxon>
        <taxon>Fungi</taxon>
        <taxon>Fungi incertae sedis</taxon>
        <taxon>Mucoromycota</taxon>
        <taxon>Glomeromycotina</taxon>
        <taxon>Glomeromycetes</taxon>
        <taxon>Glomerales</taxon>
        <taxon>Glomeraceae</taxon>
        <taxon>Funneliformis</taxon>
    </lineage>
</organism>
<keyword evidence="1" id="KW-0175">Coiled coil</keyword>
<feature type="transmembrane region" description="Helical" evidence="2">
    <location>
        <begin position="20"/>
        <end position="39"/>
    </location>
</feature>
<evidence type="ECO:0000256" key="1">
    <source>
        <dbReference type="SAM" id="Coils"/>
    </source>
</evidence>